<sequence>MEISSNKMQILSITRLSRNLHMLGIGKDGAEEEELEQGQEKEEELKLEEDVLTEEKDMRGRGKDEEIAERHLLSKDEGYLGGEEGESVKEGLGMKKRGRERICGRGGLCGRKEREKPASEGKLHGKKNGEGRWS</sequence>
<dbReference type="AlphaFoldDB" id="A0ABD3A7J2"/>
<feature type="region of interest" description="Disordered" evidence="1">
    <location>
        <begin position="28"/>
        <end position="134"/>
    </location>
</feature>
<keyword evidence="3" id="KW-1185">Reference proteome</keyword>
<evidence type="ECO:0000256" key="1">
    <source>
        <dbReference type="SAM" id="MobiDB-lite"/>
    </source>
</evidence>
<reference evidence="2 3" key="1">
    <citation type="submission" date="2024-11" db="EMBL/GenBank/DDBJ databases">
        <title>A near-complete genome assembly of Cinchona calisaya.</title>
        <authorList>
            <person name="Lian D.C."/>
            <person name="Zhao X.W."/>
            <person name="Wei L."/>
        </authorList>
    </citation>
    <scope>NUCLEOTIDE SEQUENCE [LARGE SCALE GENOMIC DNA]</scope>
    <source>
        <tissue evidence="2">Nenye</tissue>
    </source>
</reference>
<organism evidence="2 3">
    <name type="scientific">Cinchona calisaya</name>
    <dbReference type="NCBI Taxonomy" id="153742"/>
    <lineage>
        <taxon>Eukaryota</taxon>
        <taxon>Viridiplantae</taxon>
        <taxon>Streptophyta</taxon>
        <taxon>Embryophyta</taxon>
        <taxon>Tracheophyta</taxon>
        <taxon>Spermatophyta</taxon>
        <taxon>Magnoliopsida</taxon>
        <taxon>eudicotyledons</taxon>
        <taxon>Gunneridae</taxon>
        <taxon>Pentapetalae</taxon>
        <taxon>asterids</taxon>
        <taxon>lamiids</taxon>
        <taxon>Gentianales</taxon>
        <taxon>Rubiaceae</taxon>
        <taxon>Cinchonoideae</taxon>
        <taxon>Cinchoneae</taxon>
        <taxon>Cinchona</taxon>
    </lineage>
</organism>
<feature type="compositionally biased region" description="Basic and acidic residues" evidence="1">
    <location>
        <begin position="110"/>
        <end position="134"/>
    </location>
</feature>
<feature type="compositionally biased region" description="Basic and acidic residues" evidence="1">
    <location>
        <begin position="53"/>
        <end position="78"/>
    </location>
</feature>
<evidence type="ECO:0000313" key="2">
    <source>
        <dbReference type="EMBL" id="KAL3527721.1"/>
    </source>
</evidence>
<proteinExistence type="predicted"/>
<protein>
    <submittedName>
        <fullName evidence="2">Uncharacterized protein</fullName>
    </submittedName>
</protein>
<name>A0ABD3A7J2_9GENT</name>
<gene>
    <name evidence="2" type="ORF">ACH5RR_012377</name>
</gene>
<dbReference type="EMBL" id="JBJUIK010000005">
    <property type="protein sequence ID" value="KAL3527721.1"/>
    <property type="molecule type" value="Genomic_DNA"/>
</dbReference>
<accession>A0ABD3A7J2</accession>
<comment type="caution">
    <text evidence="2">The sequence shown here is derived from an EMBL/GenBank/DDBJ whole genome shotgun (WGS) entry which is preliminary data.</text>
</comment>
<evidence type="ECO:0000313" key="3">
    <source>
        <dbReference type="Proteomes" id="UP001630127"/>
    </source>
</evidence>
<dbReference type="Proteomes" id="UP001630127">
    <property type="component" value="Unassembled WGS sequence"/>
</dbReference>